<sequence length="108" mass="12264">MGTPILCNTPHVRKPGELDPAATREVHWAIPHQAAHQRRDLATDGQRYHPYGRAWRLTPHSHPFELLHATRHATTQSLRHPLPVNPTRRVMSTQLVDAEPAITLLTQL</sequence>
<protein>
    <submittedName>
        <fullName evidence="1">Uncharacterized protein</fullName>
    </submittedName>
</protein>
<organism evidence="1 2">
    <name type="scientific">Mixia osmundae (strain CBS 9802 / IAM 14324 / JCM 22182 / KY 12970)</name>
    <dbReference type="NCBI Taxonomy" id="764103"/>
    <lineage>
        <taxon>Eukaryota</taxon>
        <taxon>Fungi</taxon>
        <taxon>Dikarya</taxon>
        <taxon>Basidiomycota</taxon>
        <taxon>Pucciniomycotina</taxon>
        <taxon>Mixiomycetes</taxon>
        <taxon>Mixiales</taxon>
        <taxon>Mixiaceae</taxon>
        <taxon>Mixia</taxon>
    </lineage>
</organism>
<accession>G7DWY2</accession>
<comment type="caution">
    <text evidence="1">The sequence shown here is derived from an EMBL/GenBank/DDBJ whole genome shotgun (WGS) entry which is preliminary data.</text>
</comment>
<dbReference type="Proteomes" id="UP000009131">
    <property type="component" value="Unassembled WGS sequence"/>
</dbReference>
<dbReference type="RefSeq" id="XP_014566678.1">
    <property type="nucleotide sequence ID" value="XM_014711192.1"/>
</dbReference>
<reference evidence="1 2" key="2">
    <citation type="journal article" date="2012" name="Open Biol.">
        <title>Characteristics of nucleosomes and linker DNA regions on the genome of the basidiomycete Mixia osmundae revealed by mono- and dinucleosome mapping.</title>
        <authorList>
            <person name="Nishida H."/>
            <person name="Kondo S."/>
            <person name="Matsumoto T."/>
            <person name="Suzuki Y."/>
            <person name="Yoshikawa H."/>
            <person name="Taylor T.D."/>
            <person name="Sugiyama J."/>
        </authorList>
    </citation>
    <scope>NUCLEOTIDE SEQUENCE [LARGE SCALE GENOMIC DNA]</scope>
    <source>
        <strain evidence="2">CBS 9802 / IAM 14324 / JCM 22182 / KY 12970</strain>
    </source>
</reference>
<dbReference type="InParanoid" id="G7DWY2"/>
<evidence type="ECO:0000313" key="1">
    <source>
        <dbReference type="EMBL" id="GAA95079.1"/>
    </source>
</evidence>
<dbReference type="HOGENOM" id="CLU_2197585_0_0_1"/>
<keyword evidence="2" id="KW-1185">Reference proteome</keyword>
<name>G7DWY2_MIXOS</name>
<gene>
    <name evidence="1" type="primary">Mo01734</name>
    <name evidence="1" type="ORF">E5Q_01734</name>
</gene>
<dbReference type="EMBL" id="BABT02000054">
    <property type="protein sequence ID" value="GAA95079.1"/>
    <property type="molecule type" value="Genomic_DNA"/>
</dbReference>
<proteinExistence type="predicted"/>
<dbReference type="AlphaFoldDB" id="G7DWY2"/>
<evidence type="ECO:0000313" key="2">
    <source>
        <dbReference type="Proteomes" id="UP000009131"/>
    </source>
</evidence>
<reference evidence="1 2" key="1">
    <citation type="journal article" date="2011" name="J. Gen. Appl. Microbiol.">
        <title>Draft genome sequencing of the enigmatic basidiomycete Mixia osmundae.</title>
        <authorList>
            <person name="Nishida H."/>
            <person name="Nagatsuka Y."/>
            <person name="Sugiyama J."/>
        </authorList>
    </citation>
    <scope>NUCLEOTIDE SEQUENCE [LARGE SCALE GENOMIC DNA]</scope>
    <source>
        <strain evidence="2">CBS 9802 / IAM 14324 / JCM 22182 / KY 12970</strain>
    </source>
</reference>